<sequence length="188" mass="19420">MSRLLRVALPAALTGVAVWCLSGVLNTRLQYEGFTPHTLIPLIAPDGMDYSLLPGEYQVGVAAVIGAVVLGLVMLLVTWAAARGLPSRGGRVSLFLAVWFGAVLGSSVASGIQGAWSFWSDFAHGISARDEWSIMISMVTPYVTGGGWCGLALGWVAGLVAVLGLRSVPGTSPEPGRSAAGTDHPTGS</sequence>
<evidence type="ECO:0000256" key="1">
    <source>
        <dbReference type="SAM" id="Phobius"/>
    </source>
</evidence>
<feature type="transmembrane region" description="Helical" evidence="1">
    <location>
        <begin position="139"/>
        <end position="165"/>
    </location>
</feature>
<comment type="caution">
    <text evidence="2">The sequence shown here is derived from an EMBL/GenBank/DDBJ whole genome shotgun (WGS) entry which is preliminary data.</text>
</comment>
<protein>
    <recommendedName>
        <fullName evidence="4">DUF2567 domain-containing protein</fullName>
    </recommendedName>
</protein>
<proteinExistence type="predicted"/>
<keyword evidence="1" id="KW-0812">Transmembrane</keyword>
<dbReference type="EMBL" id="JAHBAY010000001">
    <property type="protein sequence ID" value="MBT0768097.1"/>
    <property type="molecule type" value="Genomic_DNA"/>
</dbReference>
<feature type="transmembrane region" description="Helical" evidence="1">
    <location>
        <begin position="94"/>
        <end position="119"/>
    </location>
</feature>
<dbReference type="Proteomes" id="UP001197247">
    <property type="component" value="Unassembled WGS sequence"/>
</dbReference>
<feature type="transmembrane region" description="Helical" evidence="1">
    <location>
        <begin position="57"/>
        <end position="82"/>
    </location>
</feature>
<evidence type="ECO:0008006" key="4">
    <source>
        <dbReference type="Google" id="ProtNLM"/>
    </source>
</evidence>
<keyword evidence="3" id="KW-1185">Reference proteome</keyword>
<evidence type="ECO:0000313" key="3">
    <source>
        <dbReference type="Proteomes" id="UP001197247"/>
    </source>
</evidence>
<evidence type="ECO:0000313" key="2">
    <source>
        <dbReference type="EMBL" id="MBT0768097.1"/>
    </source>
</evidence>
<keyword evidence="1" id="KW-1133">Transmembrane helix</keyword>
<gene>
    <name evidence="2" type="ORF">KIH74_04135</name>
</gene>
<organism evidence="2 3">
    <name type="scientific">Kineosporia corallincola</name>
    <dbReference type="NCBI Taxonomy" id="2835133"/>
    <lineage>
        <taxon>Bacteria</taxon>
        <taxon>Bacillati</taxon>
        <taxon>Actinomycetota</taxon>
        <taxon>Actinomycetes</taxon>
        <taxon>Kineosporiales</taxon>
        <taxon>Kineosporiaceae</taxon>
        <taxon>Kineosporia</taxon>
    </lineage>
</organism>
<keyword evidence="1" id="KW-0472">Membrane</keyword>
<accession>A0ABS5TAK2</accession>
<reference evidence="2 3" key="1">
    <citation type="submission" date="2021-05" db="EMBL/GenBank/DDBJ databases">
        <title>Kineosporia and Streptomyces sp. nov. two new marine actinobacteria isolated from Coral.</title>
        <authorList>
            <person name="Buangrab K."/>
            <person name="Sutthacheep M."/>
            <person name="Yeemin T."/>
            <person name="Harunari E."/>
            <person name="Igarashi Y."/>
            <person name="Kanchanasin P."/>
            <person name="Tanasupawat S."/>
            <person name="Phongsopitanun W."/>
        </authorList>
    </citation>
    <scope>NUCLEOTIDE SEQUENCE [LARGE SCALE GENOMIC DNA]</scope>
    <source>
        <strain evidence="2 3">J2-2</strain>
    </source>
</reference>
<dbReference type="RefSeq" id="WP_214154352.1">
    <property type="nucleotide sequence ID" value="NZ_JAHBAY010000001.1"/>
</dbReference>
<name>A0ABS5TAK2_9ACTN</name>